<keyword evidence="1" id="KW-1133">Transmembrane helix</keyword>
<accession>A0ABY2PF80</accession>
<reference evidence="2 3" key="1">
    <citation type="submission" date="2019-04" db="EMBL/GenBank/DDBJ databases">
        <title>Streptomyces rhizosphaericola sp. nov., an actinobacterium isolated from the wheat rhizosphere.</title>
        <authorList>
            <person name="Vargas Hoyos H.A."/>
            <person name="Santos S.N."/>
            <person name="Genuario D.B."/>
            <person name="Melo I.S."/>
            <person name="Da Silva L.J."/>
            <person name="Da Silva F.S.P."/>
            <person name="Zucchi T.D."/>
        </authorList>
    </citation>
    <scope>NUCLEOTIDE SEQUENCE [LARGE SCALE GENOMIC DNA]</scope>
    <source>
        <strain evidence="2 3">1AS2c</strain>
    </source>
</reference>
<proteinExistence type="predicted"/>
<keyword evidence="1" id="KW-0472">Membrane</keyword>
<comment type="caution">
    <text evidence="2">The sequence shown here is derived from an EMBL/GenBank/DDBJ whole genome shotgun (WGS) entry which is preliminary data.</text>
</comment>
<gene>
    <name evidence="2" type="ORF">E5Z02_14115</name>
</gene>
<dbReference type="RefSeq" id="WP_136016342.1">
    <property type="nucleotide sequence ID" value="NZ_SRZK01000115.1"/>
</dbReference>
<sequence>MKKLIEAVGLVILLQGVGGLVHEWTGWLRLWTLARHMDLFGDRALFVSVVLIVTGFAIMIAPGAVRKKS</sequence>
<evidence type="ECO:0000313" key="2">
    <source>
        <dbReference type="EMBL" id="TGZ09670.1"/>
    </source>
</evidence>
<name>A0ABY2PF80_9ACTN</name>
<keyword evidence="1" id="KW-0812">Transmembrane</keyword>
<evidence type="ECO:0000256" key="1">
    <source>
        <dbReference type="SAM" id="Phobius"/>
    </source>
</evidence>
<organism evidence="2 3">
    <name type="scientific">Streptomyces rhizosphaericola</name>
    <dbReference type="NCBI Taxonomy" id="2564098"/>
    <lineage>
        <taxon>Bacteria</taxon>
        <taxon>Bacillati</taxon>
        <taxon>Actinomycetota</taxon>
        <taxon>Actinomycetes</taxon>
        <taxon>Kitasatosporales</taxon>
        <taxon>Streptomycetaceae</taxon>
        <taxon>Streptomyces</taxon>
    </lineage>
</organism>
<dbReference type="Proteomes" id="UP000306274">
    <property type="component" value="Unassembled WGS sequence"/>
</dbReference>
<keyword evidence="3" id="KW-1185">Reference proteome</keyword>
<feature type="transmembrane region" description="Helical" evidence="1">
    <location>
        <begin position="43"/>
        <end position="65"/>
    </location>
</feature>
<protein>
    <submittedName>
        <fullName evidence="2">Uncharacterized protein</fullName>
    </submittedName>
</protein>
<dbReference type="EMBL" id="SRZK01000115">
    <property type="protein sequence ID" value="TGZ09670.1"/>
    <property type="molecule type" value="Genomic_DNA"/>
</dbReference>
<evidence type="ECO:0000313" key="3">
    <source>
        <dbReference type="Proteomes" id="UP000306274"/>
    </source>
</evidence>